<dbReference type="PANTHER" id="PTHR23407:SF1">
    <property type="entry name" value="5-FORMYLTETRAHYDROFOLATE CYCLO-LIGASE"/>
    <property type="match status" value="1"/>
</dbReference>
<keyword evidence="2 6" id="KW-0547">Nucleotide-binding</keyword>
<reference evidence="7" key="2">
    <citation type="submission" date="2014-05" db="EMBL/GenBank/DDBJ databases">
        <title>The genome and life-stage specific transcriptomes of Globodera pallida elucidate key aspects of plant parasitism by a cyst nematode.</title>
        <authorList>
            <person name="Cotton J.A."/>
            <person name="Lilley C.J."/>
            <person name="Jones L.M."/>
            <person name="Kikuchi T."/>
            <person name="Reid A.J."/>
            <person name="Thorpe P."/>
            <person name="Tsai I.J."/>
            <person name="Beasley H."/>
            <person name="Blok V."/>
            <person name="Cock P.J.A."/>
            <person name="Van den Akker S.E."/>
            <person name="Holroyd N."/>
            <person name="Hunt M."/>
            <person name="Mantelin S."/>
            <person name="Naghra H."/>
            <person name="Pain A."/>
            <person name="Palomares-Rius J.E."/>
            <person name="Zarowiecki M."/>
            <person name="Berriman M."/>
            <person name="Jones J.T."/>
            <person name="Urwin P.E."/>
        </authorList>
    </citation>
    <scope>NUCLEOTIDE SEQUENCE [LARGE SCALE GENOMIC DNA]</scope>
    <source>
        <strain evidence="7">Lindley</strain>
    </source>
</reference>
<feature type="binding site" evidence="6">
    <location>
        <begin position="183"/>
        <end position="191"/>
    </location>
    <ligand>
        <name>ATP</name>
        <dbReference type="ChEBI" id="CHEBI:30616"/>
    </ligand>
</feature>
<organism evidence="7 8">
    <name type="scientific">Globodera pallida</name>
    <name type="common">Potato cyst nematode worm</name>
    <name type="synonym">Heterodera pallida</name>
    <dbReference type="NCBI Taxonomy" id="36090"/>
    <lineage>
        <taxon>Eukaryota</taxon>
        <taxon>Metazoa</taxon>
        <taxon>Ecdysozoa</taxon>
        <taxon>Nematoda</taxon>
        <taxon>Chromadorea</taxon>
        <taxon>Rhabditida</taxon>
        <taxon>Tylenchina</taxon>
        <taxon>Tylenchomorpha</taxon>
        <taxon>Tylenchoidea</taxon>
        <taxon>Heteroderidae</taxon>
        <taxon>Heteroderinae</taxon>
        <taxon>Globodera</taxon>
    </lineage>
</organism>
<evidence type="ECO:0000256" key="6">
    <source>
        <dbReference type="PIRSR" id="PIRSR006806-1"/>
    </source>
</evidence>
<evidence type="ECO:0000256" key="3">
    <source>
        <dbReference type="ARBA" id="ARBA00022840"/>
    </source>
</evidence>
<dbReference type="AlphaFoldDB" id="A0A183BWZ5"/>
<dbReference type="InterPro" id="IPR037171">
    <property type="entry name" value="NagB/RpiA_transferase-like"/>
</dbReference>
<dbReference type="GO" id="GO:0030272">
    <property type="term" value="F:5-formyltetrahydrofolate cyclo-ligase activity"/>
    <property type="evidence" value="ECO:0007669"/>
    <property type="project" value="UniProtKB-EC"/>
</dbReference>
<reference evidence="8" key="3">
    <citation type="submission" date="2016-06" db="UniProtKB">
        <authorList>
            <consortium name="WormBaseParasite"/>
        </authorList>
    </citation>
    <scope>IDENTIFICATION</scope>
</reference>
<dbReference type="SUPFAM" id="SSF100950">
    <property type="entry name" value="NagB/RpiA/CoA transferase-like"/>
    <property type="match status" value="1"/>
</dbReference>
<dbReference type="Proteomes" id="UP000050741">
    <property type="component" value="Unassembled WGS sequence"/>
</dbReference>
<dbReference type="GO" id="GO:0005524">
    <property type="term" value="F:ATP binding"/>
    <property type="evidence" value="ECO:0007669"/>
    <property type="project" value="UniProtKB-KW"/>
</dbReference>
<evidence type="ECO:0000313" key="8">
    <source>
        <dbReference type="WBParaSite" id="GPLIN_000513400"/>
    </source>
</evidence>
<accession>A0A183BWZ5</accession>
<keyword evidence="7" id="KW-1185">Reference proteome</keyword>
<dbReference type="Pfam" id="PF01812">
    <property type="entry name" value="5-FTHF_cyc-lig"/>
    <property type="match status" value="1"/>
</dbReference>
<feature type="binding site" evidence="6">
    <location>
        <position position="75"/>
    </location>
    <ligand>
        <name>substrate</name>
    </ligand>
</feature>
<evidence type="ECO:0000256" key="1">
    <source>
        <dbReference type="ARBA" id="ARBA00010638"/>
    </source>
</evidence>
<dbReference type="Gene3D" id="3.40.50.10420">
    <property type="entry name" value="NagB/RpiA/CoA transferase-like"/>
    <property type="match status" value="1"/>
</dbReference>
<dbReference type="GO" id="GO:0035999">
    <property type="term" value="P:tetrahydrofolate interconversion"/>
    <property type="evidence" value="ECO:0007669"/>
    <property type="project" value="TreeGrafter"/>
</dbReference>
<evidence type="ECO:0000313" key="7">
    <source>
        <dbReference type="Proteomes" id="UP000050741"/>
    </source>
</evidence>
<feature type="binding site" evidence="6">
    <location>
        <position position="80"/>
    </location>
    <ligand>
        <name>substrate</name>
    </ligand>
</feature>
<comment type="similarity">
    <text evidence="1">Belongs to the 5-formyltetrahydrofolate cyclo-ligase family.</text>
</comment>
<reference evidence="7" key="1">
    <citation type="submission" date="2013-12" db="EMBL/GenBank/DDBJ databases">
        <authorList>
            <person name="Aslett M."/>
        </authorList>
    </citation>
    <scope>NUCLEOTIDE SEQUENCE [LARGE SCALE GENOMIC DNA]</scope>
    <source>
        <strain evidence="7">Lindley</strain>
    </source>
</reference>
<dbReference type="InterPro" id="IPR024185">
    <property type="entry name" value="FTHF_cligase-like_sf"/>
</dbReference>
<dbReference type="PANTHER" id="PTHR23407">
    <property type="entry name" value="ATPASE INHIBITOR/5-FORMYLTETRAHYDROFOLATE CYCLO-LIGASE"/>
    <property type="match status" value="1"/>
</dbReference>
<dbReference type="GO" id="GO:0009396">
    <property type="term" value="P:folic acid-containing compound biosynthetic process"/>
    <property type="evidence" value="ECO:0007669"/>
    <property type="project" value="TreeGrafter"/>
</dbReference>
<evidence type="ECO:0000256" key="5">
    <source>
        <dbReference type="ARBA" id="ARBA00038966"/>
    </source>
</evidence>
<sequence>MSGMKMIDKNAAILMSNTPHLAKKILRKEIRGLIAQQMAAEGNWENIREKESASVVKKLVSSERFLNAKRLSIYISNEQEICTDDVVRKALREGKEVFIPRFKKGAERMEMLRLESETEFDSLESTLWGIRQHPAHLSPTAFDETHAKSNVTPKLSQTPKTFITEPLDLVVMPGLAFTTSGKRLGHGRGFYDRFLNDYAQKYETAPKTIGLALKVQLVDDLPMESKDRMVDLLIHA</sequence>
<dbReference type="PIRSF" id="PIRSF006806">
    <property type="entry name" value="FTHF_cligase"/>
    <property type="match status" value="1"/>
</dbReference>
<keyword evidence="3 6" id="KW-0067">ATP-binding</keyword>
<dbReference type="EC" id="6.3.3.2" evidence="5"/>
<dbReference type="InterPro" id="IPR002698">
    <property type="entry name" value="FTHF_cligase"/>
</dbReference>
<protein>
    <recommendedName>
        <fullName evidence="5">5-formyltetrahydrofolate cyclo-ligase</fullName>
        <ecNumber evidence="5">6.3.3.2</ecNumber>
    </recommendedName>
</protein>
<evidence type="ECO:0000256" key="4">
    <source>
        <dbReference type="ARBA" id="ARBA00036539"/>
    </source>
</evidence>
<proteinExistence type="inferred from homology"/>
<dbReference type="GO" id="GO:0005739">
    <property type="term" value="C:mitochondrion"/>
    <property type="evidence" value="ECO:0007669"/>
    <property type="project" value="TreeGrafter"/>
</dbReference>
<evidence type="ECO:0000256" key="2">
    <source>
        <dbReference type="ARBA" id="ARBA00022741"/>
    </source>
</evidence>
<comment type="catalytic activity">
    <reaction evidence="4">
        <text>(6S)-5-formyl-5,6,7,8-tetrahydrofolate + ATP = (6R)-5,10-methenyltetrahydrofolate + ADP + phosphate</text>
        <dbReference type="Rhea" id="RHEA:10488"/>
        <dbReference type="ChEBI" id="CHEBI:30616"/>
        <dbReference type="ChEBI" id="CHEBI:43474"/>
        <dbReference type="ChEBI" id="CHEBI:57455"/>
        <dbReference type="ChEBI" id="CHEBI:57457"/>
        <dbReference type="ChEBI" id="CHEBI:456216"/>
        <dbReference type="EC" id="6.3.3.2"/>
    </reaction>
</comment>
<name>A0A183BWZ5_GLOPA</name>
<dbReference type="WBParaSite" id="GPLIN_000513400">
    <property type="protein sequence ID" value="GPLIN_000513400"/>
    <property type="gene ID" value="GPLIN_000513400"/>
</dbReference>